<gene>
    <name evidence="3" type="ORF">F3N42_00645</name>
</gene>
<evidence type="ECO:0000259" key="2">
    <source>
        <dbReference type="PROSITE" id="PS50943"/>
    </source>
</evidence>
<dbReference type="PROSITE" id="PS50943">
    <property type="entry name" value="HTH_CROC1"/>
    <property type="match status" value="1"/>
</dbReference>
<evidence type="ECO:0000313" key="3">
    <source>
        <dbReference type="EMBL" id="KAA9134091.1"/>
    </source>
</evidence>
<name>A0A5N0THM4_9GAMM</name>
<organism evidence="3 4">
    <name type="scientific">Marinihelvus fidelis</name>
    <dbReference type="NCBI Taxonomy" id="2613842"/>
    <lineage>
        <taxon>Bacteria</taxon>
        <taxon>Pseudomonadati</taxon>
        <taxon>Pseudomonadota</taxon>
        <taxon>Gammaproteobacteria</taxon>
        <taxon>Chromatiales</taxon>
        <taxon>Wenzhouxiangellaceae</taxon>
        <taxon>Marinihelvus</taxon>
    </lineage>
</organism>
<dbReference type="Proteomes" id="UP000325372">
    <property type="component" value="Unassembled WGS sequence"/>
</dbReference>
<protein>
    <submittedName>
        <fullName evidence="3">Helix-turn-helix transcriptional regulator</fullName>
    </submittedName>
</protein>
<sequence length="113" mass="12027">MKIQNLTPTENVLAELGHRLARARKAQGMTQPDLAQAAGIGVATLRRIEGGSDGQMGSWIKLLRTLGMIDAVDGLLAQEIRSPMADAKAAGNRSRARRRPADDTAGPWGDQAP</sequence>
<dbReference type="InterPro" id="IPR010982">
    <property type="entry name" value="Lambda_DNA-bd_dom_sf"/>
</dbReference>
<comment type="caution">
    <text evidence="3">The sequence shown here is derived from an EMBL/GenBank/DDBJ whole genome shotgun (WGS) entry which is preliminary data.</text>
</comment>
<feature type="region of interest" description="Disordered" evidence="1">
    <location>
        <begin position="84"/>
        <end position="113"/>
    </location>
</feature>
<dbReference type="GO" id="GO:0003677">
    <property type="term" value="F:DNA binding"/>
    <property type="evidence" value="ECO:0007669"/>
    <property type="project" value="InterPro"/>
</dbReference>
<keyword evidence="4" id="KW-1185">Reference proteome</keyword>
<dbReference type="AlphaFoldDB" id="A0A5N0THM4"/>
<evidence type="ECO:0000313" key="4">
    <source>
        <dbReference type="Proteomes" id="UP000325372"/>
    </source>
</evidence>
<reference evidence="3 4" key="1">
    <citation type="submission" date="2019-09" db="EMBL/GenBank/DDBJ databases">
        <title>Wenzhouxiangella sp. Genome sequencing and assembly.</title>
        <authorList>
            <person name="Zhang R."/>
        </authorList>
    </citation>
    <scope>NUCLEOTIDE SEQUENCE [LARGE SCALE GENOMIC DNA]</scope>
    <source>
        <strain evidence="3 4">W260</strain>
    </source>
</reference>
<dbReference type="InterPro" id="IPR001387">
    <property type="entry name" value="Cro/C1-type_HTH"/>
</dbReference>
<dbReference type="RefSeq" id="WP_150862441.1">
    <property type="nucleotide sequence ID" value="NZ_VYXP01000001.1"/>
</dbReference>
<dbReference type="EMBL" id="VYXP01000001">
    <property type="protein sequence ID" value="KAA9134091.1"/>
    <property type="molecule type" value="Genomic_DNA"/>
</dbReference>
<dbReference type="Gene3D" id="1.10.260.40">
    <property type="entry name" value="lambda repressor-like DNA-binding domains"/>
    <property type="match status" value="1"/>
</dbReference>
<dbReference type="CDD" id="cd00093">
    <property type="entry name" value="HTH_XRE"/>
    <property type="match status" value="1"/>
</dbReference>
<evidence type="ECO:0000256" key="1">
    <source>
        <dbReference type="SAM" id="MobiDB-lite"/>
    </source>
</evidence>
<accession>A0A5N0THM4</accession>
<proteinExistence type="predicted"/>
<feature type="domain" description="HTH cro/C1-type" evidence="2">
    <location>
        <begin position="20"/>
        <end position="72"/>
    </location>
</feature>
<dbReference type="SUPFAM" id="SSF47413">
    <property type="entry name" value="lambda repressor-like DNA-binding domains"/>
    <property type="match status" value="1"/>
</dbReference>
<dbReference type="Pfam" id="PF13560">
    <property type="entry name" value="HTH_31"/>
    <property type="match status" value="1"/>
</dbReference>
<dbReference type="SMART" id="SM00530">
    <property type="entry name" value="HTH_XRE"/>
    <property type="match status" value="1"/>
</dbReference>